<keyword evidence="2" id="KW-0812">Transmembrane</keyword>
<reference evidence="3" key="1">
    <citation type="submission" date="2023-06" db="EMBL/GenBank/DDBJ databases">
        <title>Genome-scale phylogeny and comparative genomics of the fungal order Sordariales.</title>
        <authorList>
            <consortium name="Lawrence Berkeley National Laboratory"/>
            <person name="Hensen N."/>
            <person name="Bonometti L."/>
            <person name="Westerberg I."/>
            <person name="Brannstrom I.O."/>
            <person name="Guillou S."/>
            <person name="Cros-Aarteil S."/>
            <person name="Calhoun S."/>
            <person name="Haridas S."/>
            <person name="Kuo A."/>
            <person name="Mondo S."/>
            <person name="Pangilinan J."/>
            <person name="Riley R."/>
            <person name="LaButti K."/>
            <person name="Andreopoulos B."/>
            <person name="Lipzen A."/>
            <person name="Chen C."/>
            <person name="Yanf M."/>
            <person name="Daum C."/>
            <person name="Ng V."/>
            <person name="Clum A."/>
            <person name="Steindorff A."/>
            <person name="Ohm R."/>
            <person name="Martin F."/>
            <person name="Silar P."/>
            <person name="Natvig D."/>
            <person name="Lalanne C."/>
            <person name="Gautier V."/>
            <person name="Ament-velasquez S.L."/>
            <person name="Kruys A."/>
            <person name="Hutchinson M.I."/>
            <person name="Powell A.J."/>
            <person name="Barry K."/>
            <person name="Miller A.N."/>
            <person name="Grigoriev I.V."/>
            <person name="Debuchy R."/>
            <person name="Gladieux P."/>
            <person name="Thoren M.H."/>
            <person name="Johannesson H."/>
        </authorList>
    </citation>
    <scope>NUCLEOTIDE SEQUENCE</scope>
    <source>
        <strain evidence="3">SMH3391-2</strain>
    </source>
</reference>
<comment type="caution">
    <text evidence="3">The sequence shown here is derived from an EMBL/GenBank/DDBJ whole genome shotgun (WGS) entry which is preliminary data.</text>
</comment>
<evidence type="ECO:0000313" key="3">
    <source>
        <dbReference type="EMBL" id="KAK0636923.1"/>
    </source>
</evidence>
<accession>A0AA40CGR5</accession>
<name>A0AA40CGR5_9PEZI</name>
<feature type="transmembrane region" description="Helical" evidence="2">
    <location>
        <begin position="132"/>
        <end position="162"/>
    </location>
</feature>
<evidence type="ECO:0000256" key="1">
    <source>
        <dbReference type="SAM" id="MobiDB-lite"/>
    </source>
</evidence>
<organism evidence="3 4">
    <name type="scientific">Bombardia bombarda</name>
    <dbReference type="NCBI Taxonomy" id="252184"/>
    <lineage>
        <taxon>Eukaryota</taxon>
        <taxon>Fungi</taxon>
        <taxon>Dikarya</taxon>
        <taxon>Ascomycota</taxon>
        <taxon>Pezizomycotina</taxon>
        <taxon>Sordariomycetes</taxon>
        <taxon>Sordariomycetidae</taxon>
        <taxon>Sordariales</taxon>
        <taxon>Lasiosphaeriaceae</taxon>
        <taxon>Bombardia</taxon>
    </lineage>
</organism>
<keyword evidence="4" id="KW-1185">Reference proteome</keyword>
<keyword evidence="2" id="KW-1133">Transmembrane helix</keyword>
<feature type="region of interest" description="Disordered" evidence="1">
    <location>
        <begin position="17"/>
        <end position="81"/>
    </location>
</feature>
<keyword evidence="2" id="KW-0472">Membrane</keyword>
<dbReference type="AlphaFoldDB" id="A0AA40CGR5"/>
<evidence type="ECO:0000313" key="4">
    <source>
        <dbReference type="Proteomes" id="UP001174934"/>
    </source>
</evidence>
<gene>
    <name evidence="3" type="ORF">B0T17DRAFT_520266</name>
</gene>
<dbReference type="Proteomes" id="UP001174934">
    <property type="component" value="Unassembled WGS sequence"/>
</dbReference>
<dbReference type="EMBL" id="JAULSR010000001">
    <property type="protein sequence ID" value="KAK0636923.1"/>
    <property type="molecule type" value="Genomic_DNA"/>
</dbReference>
<protein>
    <submittedName>
        <fullName evidence="3">Uncharacterized protein</fullName>
    </submittedName>
</protein>
<proteinExistence type="predicted"/>
<evidence type="ECO:0000256" key="2">
    <source>
        <dbReference type="SAM" id="Phobius"/>
    </source>
</evidence>
<feature type="compositionally biased region" description="Low complexity" evidence="1">
    <location>
        <begin position="40"/>
        <end position="79"/>
    </location>
</feature>
<sequence>MSTQQVYGYTMAATYDTGLEPAPQDFPEIASPQHQHQHLHQQPQQPTVNNYYGGYQQHQQPPSQQQPYDPSSYDQQHQQHYQDHLVLPKPEPTPPSTYAAVAPSTIGGQTAADTSYNPHGGEGASQRKSSKAAVTICGCSLLVFILACIIALLSAAVIGLAAGTGIESNRANEAVARLAVLSTSAVSTATVTTTSAPAPTSTLAAANDQGCAADPNAVTNTTYTSFELFGALRFTIFCNKDTPMGPLYSLFTASFAGCMDACAAYTHSMPVLFGNNNSTTCAAVSFVPAWTTHADALKGTAPGNCYLKPAPLQNMTATTQANMQAAVHAAVLIDG</sequence>